<proteinExistence type="predicted"/>
<dbReference type="HOGENOM" id="CLU_2877169_0_0_4"/>
<dbReference type="Proteomes" id="UP000001812">
    <property type="component" value="Chromosome I"/>
</dbReference>
<evidence type="ECO:0000256" key="1">
    <source>
        <dbReference type="SAM" id="MobiDB-lite"/>
    </source>
</evidence>
<accession>A0A0E1W2R3</accession>
<reference evidence="2" key="1">
    <citation type="submission" date="2009-05" db="EMBL/GenBank/DDBJ databases">
        <authorList>
            <person name="Harkins D.M."/>
            <person name="DeShazer D."/>
            <person name="Woods D.E."/>
            <person name="Brinkac L.M."/>
            <person name="Brown K.A."/>
            <person name="Hung G.C."/>
            <person name="Tuanyok A."/>
            <person name="Zhang B."/>
            <person name="Nierman W.C."/>
        </authorList>
    </citation>
    <scope>NUCLEOTIDE SEQUENCE [LARGE SCALE GENOMIC DNA]</scope>
    <source>
        <strain evidence="2">1710a</strain>
    </source>
</reference>
<feature type="region of interest" description="Disordered" evidence="1">
    <location>
        <begin position="15"/>
        <end position="43"/>
    </location>
</feature>
<organism evidence="2">
    <name type="scientific">Burkholderia pseudomallei 1710a</name>
    <dbReference type="NCBI Taxonomy" id="320371"/>
    <lineage>
        <taxon>Bacteria</taxon>
        <taxon>Pseudomonadati</taxon>
        <taxon>Pseudomonadota</taxon>
        <taxon>Betaproteobacteria</taxon>
        <taxon>Burkholderiales</taxon>
        <taxon>Burkholderiaceae</taxon>
        <taxon>Burkholderia</taxon>
        <taxon>pseudomallei group</taxon>
    </lineage>
</organism>
<dbReference type="EMBL" id="CM000832">
    <property type="protein sequence ID" value="EET07408.1"/>
    <property type="molecule type" value="Genomic_DNA"/>
</dbReference>
<evidence type="ECO:0000313" key="2">
    <source>
        <dbReference type="EMBL" id="EET07408.1"/>
    </source>
</evidence>
<dbReference type="AlphaFoldDB" id="A0A0E1W2R3"/>
<name>A0A0E1W2R3_BURPE</name>
<sequence>MPAEPKSRCLAAHEPPAFGALDGGQGIGDARRSRASASAETLSPRAPFVQSACRAHAVADPPA</sequence>
<gene>
    <name evidence="2" type="ORF">BURPS1710A_0340</name>
</gene>
<protein>
    <submittedName>
        <fullName evidence="2">Uncharacterized protein</fullName>
    </submittedName>
</protein>